<comment type="catalytic activity">
    <reaction evidence="7">
        <text>siroheme + 2 H(+) = 12,18-didecarboxysiroheme + 2 CO2</text>
        <dbReference type="Rhea" id="RHEA:19093"/>
        <dbReference type="ChEBI" id="CHEBI:15378"/>
        <dbReference type="ChEBI" id="CHEBI:16526"/>
        <dbReference type="ChEBI" id="CHEBI:60052"/>
        <dbReference type="ChEBI" id="CHEBI:140497"/>
        <dbReference type="EC" id="4.1.1.111"/>
    </reaction>
</comment>
<dbReference type="InterPro" id="IPR036388">
    <property type="entry name" value="WH-like_DNA-bd_sf"/>
</dbReference>
<keyword evidence="1" id="KW-0456">Lyase</keyword>
<dbReference type="PANTHER" id="PTHR43413:SF1">
    <property type="entry name" value="SIROHEME DECARBOXYLASE NIRL SUBUNIT"/>
    <property type="match status" value="1"/>
</dbReference>
<dbReference type="Gene3D" id="1.10.10.10">
    <property type="entry name" value="Winged helix-like DNA-binding domain superfamily/Winged helix DNA-binding domain"/>
    <property type="match status" value="1"/>
</dbReference>
<dbReference type="Pfam" id="PF22451">
    <property type="entry name" value="NirdL-like_HTH"/>
    <property type="match status" value="1"/>
</dbReference>
<comment type="similarity">
    <text evidence="3">Belongs to the Ahb/Nir family.</text>
</comment>
<dbReference type="Proteomes" id="UP000569732">
    <property type="component" value="Unassembled WGS sequence"/>
</dbReference>
<proteinExistence type="inferred from homology"/>
<evidence type="ECO:0000256" key="5">
    <source>
        <dbReference type="ARBA" id="ARBA00023471"/>
    </source>
</evidence>
<dbReference type="EC" id="4.1.1.111" evidence="5"/>
<comment type="function">
    <text evidence="6">Involved in heme d1 biosynthesis. Catalyzes the decarboxylation of siroheme into didecarboxysiroheme.</text>
</comment>
<evidence type="ECO:0000259" key="9">
    <source>
        <dbReference type="Pfam" id="PF22451"/>
    </source>
</evidence>
<evidence type="ECO:0000256" key="4">
    <source>
        <dbReference type="ARBA" id="ARBA00023465"/>
    </source>
</evidence>
<evidence type="ECO:0000256" key="7">
    <source>
        <dbReference type="ARBA" id="ARBA00048470"/>
    </source>
</evidence>
<dbReference type="InterPro" id="IPR040523">
    <property type="entry name" value="AsnC_trans_reg2"/>
</dbReference>
<organism evidence="10 11">
    <name type="scientific">Spartinivicinus marinus</name>
    <dbReference type="NCBI Taxonomy" id="2994442"/>
    <lineage>
        <taxon>Bacteria</taxon>
        <taxon>Pseudomonadati</taxon>
        <taxon>Pseudomonadota</taxon>
        <taxon>Gammaproteobacteria</taxon>
        <taxon>Oceanospirillales</taxon>
        <taxon>Zooshikellaceae</taxon>
        <taxon>Spartinivicinus</taxon>
    </lineage>
</organism>
<evidence type="ECO:0000256" key="2">
    <source>
        <dbReference type="ARBA" id="ARBA00023444"/>
    </source>
</evidence>
<feature type="domain" description="Siroheme decarboxylase AsnC-like ligand binding" evidence="8">
    <location>
        <begin position="67"/>
        <end position="139"/>
    </location>
</feature>
<dbReference type="EMBL" id="JACCKB010000014">
    <property type="protein sequence ID" value="NYZ66507.1"/>
    <property type="molecule type" value="Genomic_DNA"/>
</dbReference>
<dbReference type="GO" id="GO:0016829">
    <property type="term" value="F:lyase activity"/>
    <property type="evidence" value="ECO:0007669"/>
    <property type="project" value="UniProtKB-KW"/>
</dbReference>
<dbReference type="Pfam" id="PF17805">
    <property type="entry name" value="AsnC_trans_reg2"/>
    <property type="match status" value="1"/>
</dbReference>
<keyword evidence="11" id="KW-1185">Reference proteome</keyword>
<dbReference type="Gene3D" id="3.30.70.3460">
    <property type="match status" value="1"/>
</dbReference>
<evidence type="ECO:0000256" key="3">
    <source>
        <dbReference type="ARBA" id="ARBA00023457"/>
    </source>
</evidence>
<reference evidence="10 11" key="1">
    <citation type="submission" date="2020-07" db="EMBL/GenBank/DDBJ databases">
        <title>Endozoicomonas sp. nov., isolated from sediment.</title>
        <authorList>
            <person name="Gu T."/>
        </authorList>
    </citation>
    <scope>NUCLEOTIDE SEQUENCE [LARGE SCALE GENOMIC DNA]</scope>
    <source>
        <strain evidence="10 11">SM1973</strain>
    </source>
</reference>
<evidence type="ECO:0000313" key="11">
    <source>
        <dbReference type="Proteomes" id="UP000569732"/>
    </source>
</evidence>
<accession>A0A853IAD0</accession>
<evidence type="ECO:0000313" key="10">
    <source>
        <dbReference type="EMBL" id="NYZ66507.1"/>
    </source>
</evidence>
<dbReference type="PANTHER" id="PTHR43413">
    <property type="entry name" value="TRANSCRIPTIONAL REGULATOR, ASNC FAMILY"/>
    <property type="match status" value="1"/>
</dbReference>
<dbReference type="InterPro" id="IPR053953">
    <property type="entry name" value="NirdL-like_HTH"/>
</dbReference>
<name>A0A853IAD0_9GAMM</name>
<dbReference type="InterPro" id="IPR050684">
    <property type="entry name" value="HTH-Siroheme_Decarb"/>
</dbReference>
<gene>
    <name evidence="10" type="ORF">H0A36_10840</name>
</gene>
<evidence type="ECO:0000259" key="8">
    <source>
        <dbReference type="Pfam" id="PF17805"/>
    </source>
</evidence>
<comment type="pathway">
    <text evidence="2">Porphyrin-containing compound metabolism.</text>
</comment>
<evidence type="ECO:0000256" key="6">
    <source>
        <dbReference type="ARBA" id="ARBA00045291"/>
    </source>
</evidence>
<dbReference type="AlphaFoldDB" id="A0A853IAD0"/>
<comment type="caution">
    <text evidence="10">The sequence shown here is derived from an EMBL/GenBank/DDBJ whole genome shotgun (WGS) entry which is preliminary data.</text>
</comment>
<sequence>MDKLDRQLLNRLQTGIPICEYPFQVIANELSCTEQQVIDKLQKMLDSGLLTRFGPLFDINEFGGAFTLVAMQVPSEDFDKVTAIVNQFPQVAHNYQRQHQFNMWFVIATEKTDEIVDIITQIESLTGLRVYNMPKQEEFYVGLYLPV</sequence>
<comment type="subunit">
    <text evidence="4">Probably forms a complex composed of NirD, NirL, NirG and NirH. All proteins are required for the total conversion of siroheme to didecarboxysiroheme.</text>
</comment>
<evidence type="ECO:0000256" key="1">
    <source>
        <dbReference type="ARBA" id="ARBA00023239"/>
    </source>
</evidence>
<feature type="domain" description="Siroheme decarboxylase NirL-like HTH" evidence="9">
    <location>
        <begin position="5"/>
        <end position="49"/>
    </location>
</feature>
<protein>
    <recommendedName>
        <fullName evidence="5">siroheme decarboxylase</fullName>
        <ecNumber evidence="5">4.1.1.111</ecNumber>
    </recommendedName>
</protein>